<gene>
    <name evidence="2" type="ORF">KSP39_PZI014290</name>
</gene>
<dbReference type="EMBL" id="JBBWWQ010000012">
    <property type="protein sequence ID" value="KAK8934141.1"/>
    <property type="molecule type" value="Genomic_DNA"/>
</dbReference>
<organism evidence="2 3">
    <name type="scientific">Platanthera zijinensis</name>
    <dbReference type="NCBI Taxonomy" id="2320716"/>
    <lineage>
        <taxon>Eukaryota</taxon>
        <taxon>Viridiplantae</taxon>
        <taxon>Streptophyta</taxon>
        <taxon>Embryophyta</taxon>
        <taxon>Tracheophyta</taxon>
        <taxon>Spermatophyta</taxon>
        <taxon>Magnoliopsida</taxon>
        <taxon>Liliopsida</taxon>
        <taxon>Asparagales</taxon>
        <taxon>Orchidaceae</taxon>
        <taxon>Orchidoideae</taxon>
        <taxon>Orchideae</taxon>
        <taxon>Orchidinae</taxon>
        <taxon>Platanthera</taxon>
    </lineage>
</organism>
<sequence length="107" mass="11785">MPVCVVSGETSNPPVGIYEQPATADEPRAPTEHMVPLSRVDCEASRVHRKFGGPYESAIKSRWYNSYLEIEEDRAGEEVMGRGGSVMHYSSDASYELHGIGAKLKDL</sequence>
<evidence type="ECO:0000313" key="2">
    <source>
        <dbReference type="EMBL" id="KAK8934141.1"/>
    </source>
</evidence>
<keyword evidence="3" id="KW-1185">Reference proteome</keyword>
<evidence type="ECO:0000256" key="1">
    <source>
        <dbReference type="SAM" id="MobiDB-lite"/>
    </source>
</evidence>
<protein>
    <submittedName>
        <fullName evidence="2">Uncharacterized protein</fullName>
    </submittedName>
</protein>
<comment type="caution">
    <text evidence="2">The sequence shown here is derived from an EMBL/GenBank/DDBJ whole genome shotgun (WGS) entry which is preliminary data.</text>
</comment>
<proteinExistence type="predicted"/>
<dbReference type="Proteomes" id="UP001418222">
    <property type="component" value="Unassembled WGS sequence"/>
</dbReference>
<dbReference type="AlphaFoldDB" id="A0AAP0G1V9"/>
<reference evidence="2 3" key="1">
    <citation type="journal article" date="2022" name="Nat. Plants">
        <title>Genomes of leafy and leafless Platanthera orchids illuminate the evolution of mycoheterotrophy.</title>
        <authorList>
            <person name="Li M.H."/>
            <person name="Liu K.W."/>
            <person name="Li Z."/>
            <person name="Lu H.C."/>
            <person name="Ye Q.L."/>
            <person name="Zhang D."/>
            <person name="Wang J.Y."/>
            <person name="Li Y.F."/>
            <person name="Zhong Z.M."/>
            <person name="Liu X."/>
            <person name="Yu X."/>
            <person name="Liu D.K."/>
            <person name="Tu X.D."/>
            <person name="Liu B."/>
            <person name="Hao Y."/>
            <person name="Liao X.Y."/>
            <person name="Jiang Y.T."/>
            <person name="Sun W.H."/>
            <person name="Chen J."/>
            <person name="Chen Y.Q."/>
            <person name="Ai Y."/>
            <person name="Zhai J.W."/>
            <person name="Wu S.S."/>
            <person name="Zhou Z."/>
            <person name="Hsiao Y.Y."/>
            <person name="Wu W.L."/>
            <person name="Chen Y.Y."/>
            <person name="Lin Y.F."/>
            <person name="Hsu J.L."/>
            <person name="Li C.Y."/>
            <person name="Wang Z.W."/>
            <person name="Zhao X."/>
            <person name="Zhong W.Y."/>
            <person name="Ma X.K."/>
            <person name="Ma L."/>
            <person name="Huang J."/>
            <person name="Chen G.Z."/>
            <person name="Huang M.Z."/>
            <person name="Huang L."/>
            <person name="Peng D.H."/>
            <person name="Luo Y.B."/>
            <person name="Zou S.Q."/>
            <person name="Chen S.P."/>
            <person name="Lan S."/>
            <person name="Tsai W.C."/>
            <person name="Van de Peer Y."/>
            <person name="Liu Z.J."/>
        </authorList>
    </citation>
    <scope>NUCLEOTIDE SEQUENCE [LARGE SCALE GENOMIC DNA]</scope>
    <source>
        <strain evidence="2">Lor287</strain>
    </source>
</reference>
<name>A0AAP0G1V9_9ASPA</name>
<accession>A0AAP0G1V9</accession>
<feature type="region of interest" description="Disordered" evidence="1">
    <location>
        <begin position="1"/>
        <end position="30"/>
    </location>
</feature>
<evidence type="ECO:0000313" key="3">
    <source>
        <dbReference type="Proteomes" id="UP001418222"/>
    </source>
</evidence>